<reference evidence="1" key="1">
    <citation type="submission" date="2013-08" db="EMBL/GenBank/DDBJ databases">
        <authorList>
            <person name="Mendez C."/>
            <person name="Richter M."/>
            <person name="Ferrer M."/>
            <person name="Sanchez J."/>
        </authorList>
    </citation>
    <scope>NUCLEOTIDE SEQUENCE</scope>
</reference>
<name>T1BYJ7_9ZZZZ</name>
<accession>T1BYJ7</accession>
<dbReference type="InterPro" id="IPR027417">
    <property type="entry name" value="P-loop_NTPase"/>
</dbReference>
<dbReference type="PANTHER" id="PTHR43384:SF13">
    <property type="entry name" value="SLR0110 PROTEIN"/>
    <property type="match status" value="1"/>
</dbReference>
<organism evidence="1">
    <name type="scientific">mine drainage metagenome</name>
    <dbReference type="NCBI Taxonomy" id="410659"/>
    <lineage>
        <taxon>unclassified sequences</taxon>
        <taxon>metagenomes</taxon>
        <taxon>ecological metagenomes</taxon>
    </lineage>
</organism>
<gene>
    <name evidence="1" type="ORF">B1B_00789</name>
</gene>
<dbReference type="InterPro" id="IPR050625">
    <property type="entry name" value="ParA/MinD_ATPase"/>
</dbReference>
<dbReference type="Gene3D" id="3.40.50.300">
    <property type="entry name" value="P-loop containing nucleotide triphosphate hydrolases"/>
    <property type="match status" value="1"/>
</dbReference>
<dbReference type="GO" id="GO:0005829">
    <property type="term" value="C:cytosol"/>
    <property type="evidence" value="ECO:0007669"/>
    <property type="project" value="TreeGrafter"/>
</dbReference>
<dbReference type="EMBL" id="AUZY01000583">
    <property type="protein sequence ID" value="EQD78316.1"/>
    <property type="molecule type" value="Genomic_DNA"/>
</dbReference>
<dbReference type="AlphaFoldDB" id="T1BYJ7"/>
<comment type="caution">
    <text evidence="1">The sequence shown here is derived from an EMBL/GenBank/DDBJ whole genome shotgun (WGS) entry which is preliminary data.</text>
</comment>
<proteinExistence type="predicted"/>
<reference evidence="1" key="2">
    <citation type="journal article" date="2014" name="ISME J.">
        <title>Microbial stratification in low pH oxic and suboxic macroscopic growths along an acid mine drainage.</title>
        <authorList>
            <person name="Mendez-Garcia C."/>
            <person name="Mesa V."/>
            <person name="Sprenger R.R."/>
            <person name="Richter M."/>
            <person name="Diez M.S."/>
            <person name="Solano J."/>
            <person name="Bargiela R."/>
            <person name="Golyshina O.V."/>
            <person name="Manteca A."/>
            <person name="Ramos J.L."/>
            <person name="Gallego J.R."/>
            <person name="Llorente I."/>
            <person name="Martins Dos Santos V.A."/>
            <person name="Jensen O.N."/>
            <person name="Pelaez A.I."/>
            <person name="Sanchez J."/>
            <person name="Ferrer M."/>
        </authorList>
    </citation>
    <scope>NUCLEOTIDE SEQUENCE</scope>
</reference>
<sequence length="146" mass="16005">ETSARVCLVDLDLQFGDVGVMMNLDHAKTITELVDGQGSMDWELIDDVLADGPLGLRVLLGPFSPEYGDLVRAEHVRAIVDILRREFDYVVVDTGSQLSEATLEAIDGADRLIVVGALTIPAIKDTRLMLKMLESLKVNREKIAVV</sequence>
<dbReference type="GO" id="GO:0051782">
    <property type="term" value="P:negative regulation of cell division"/>
    <property type="evidence" value="ECO:0007669"/>
    <property type="project" value="TreeGrafter"/>
</dbReference>
<dbReference type="GO" id="GO:0009898">
    <property type="term" value="C:cytoplasmic side of plasma membrane"/>
    <property type="evidence" value="ECO:0007669"/>
    <property type="project" value="TreeGrafter"/>
</dbReference>
<dbReference type="GO" id="GO:0005524">
    <property type="term" value="F:ATP binding"/>
    <property type="evidence" value="ECO:0007669"/>
    <property type="project" value="TreeGrafter"/>
</dbReference>
<feature type="non-terminal residue" evidence="1">
    <location>
        <position position="146"/>
    </location>
</feature>
<dbReference type="SUPFAM" id="SSF52540">
    <property type="entry name" value="P-loop containing nucleoside triphosphate hydrolases"/>
    <property type="match status" value="1"/>
</dbReference>
<protein>
    <submittedName>
        <fullName evidence="1">Response regulator receiver protein</fullName>
    </submittedName>
</protein>
<evidence type="ECO:0000313" key="1">
    <source>
        <dbReference type="EMBL" id="EQD78316.1"/>
    </source>
</evidence>
<feature type="non-terminal residue" evidence="1">
    <location>
        <position position="1"/>
    </location>
</feature>
<dbReference type="GO" id="GO:0016887">
    <property type="term" value="F:ATP hydrolysis activity"/>
    <property type="evidence" value="ECO:0007669"/>
    <property type="project" value="TreeGrafter"/>
</dbReference>
<dbReference type="PANTHER" id="PTHR43384">
    <property type="entry name" value="SEPTUM SITE-DETERMINING PROTEIN MIND HOMOLOG, CHLOROPLASTIC-RELATED"/>
    <property type="match status" value="1"/>
</dbReference>